<proteinExistence type="predicted"/>
<dbReference type="Proteomes" id="UP000320055">
    <property type="component" value="Unassembled WGS sequence"/>
</dbReference>
<reference evidence="2 3" key="1">
    <citation type="submission" date="2019-01" db="EMBL/GenBank/DDBJ databases">
        <authorList>
            <person name="Brito A."/>
        </authorList>
    </citation>
    <scope>NUCLEOTIDE SEQUENCE [LARGE SCALE GENOMIC DNA]</scope>
    <source>
        <strain evidence="2">1</strain>
    </source>
</reference>
<keyword evidence="1" id="KW-1133">Transmembrane helix</keyword>
<evidence type="ECO:0000313" key="2">
    <source>
        <dbReference type="EMBL" id="VEP18740.1"/>
    </source>
</evidence>
<keyword evidence="1" id="KW-0472">Membrane</keyword>
<organism evidence="2 3">
    <name type="scientific">Hyella patelloides LEGE 07179</name>
    <dbReference type="NCBI Taxonomy" id="945734"/>
    <lineage>
        <taxon>Bacteria</taxon>
        <taxon>Bacillati</taxon>
        <taxon>Cyanobacteriota</taxon>
        <taxon>Cyanophyceae</taxon>
        <taxon>Pleurocapsales</taxon>
        <taxon>Hyellaceae</taxon>
        <taxon>Hyella</taxon>
    </lineage>
</organism>
<evidence type="ECO:0000256" key="1">
    <source>
        <dbReference type="SAM" id="Phobius"/>
    </source>
</evidence>
<dbReference type="AlphaFoldDB" id="A0A563W530"/>
<gene>
    <name evidence="2" type="ORF">H1P_890010</name>
</gene>
<accession>A0A563W530</accession>
<dbReference type="EMBL" id="CAACVJ010000697">
    <property type="protein sequence ID" value="VEP18740.1"/>
    <property type="molecule type" value="Genomic_DNA"/>
</dbReference>
<sequence length="39" mass="4570">MLVRVTSYSNYYVYTPFLGTSFLQLITNLYTGEINVKFL</sequence>
<evidence type="ECO:0000313" key="3">
    <source>
        <dbReference type="Proteomes" id="UP000320055"/>
    </source>
</evidence>
<protein>
    <submittedName>
        <fullName evidence="2">Uncharacterized protein</fullName>
    </submittedName>
</protein>
<feature type="transmembrane region" description="Helical" evidence="1">
    <location>
        <begin position="12"/>
        <end position="31"/>
    </location>
</feature>
<name>A0A563W530_9CYAN</name>
<keyword evidence="1" id="KW-0812">Transmembrane</keyword>
<keyword evidence="3" id="KW-1185">Reference proteome</keyword>